<dbReference type="Gene3D" id="3.30.559.10">
    <property type="entry name" value="Chloramphenicol acetyltransferase-like domain"/>
    <property type="match status" value="4"/>
</dbReference>
<evidence type="ECO:0000259" key="10">
    <source>
        <dbReference type="PROSITE" id="PS50035"/>
    </source>
</evidence>
<feature type="compositionally biased region" description="Polar residues" evidence="9">
    <location>
        <begin position="17"/>
        <end position="27"/>
    </location>
</feature>
<dbReference type="InterPro" id="IPR025110">
    <property type="entry name" value="AMP-bd_C"/>
</dbReference>
<dbReference type="SUPFAM" id="SSF56801">
    <property type="entry name" value="Acetyl-CoA synthetase-like"/>
    <property type="match status" value="4"/>
</dbReference>
<dbReference type="InterPro" id="IPR020806">
    <property type="entry name" value="PKS_PP-bd"/>
</dbReference>
<dbReference type="CDD" id="cd19535">
    <property type="entry name" value="Cyc_NRPS"/>
    <property type="match status" value="1"/>
</dbReference>
<gene>
    <name evidence="12" type="ORF">ACFQ4H_01515</name>
</gene>
<dbReference type="PROSITE" id="PS00455">
    <property type="entry name" value="AMP_BINDING"/>
    <property type="match status" value="3"/>
</dbReference>
<dbReference type="NCBIfam" id="TIGR01733">
    <property type="entry name" value="AA-adenyl-dom"/>
    <property type="match status" value="4"/>
</dbReference>
<accession>A0ABW3Y8P2</accession>
<sequence length="4557" mass="498391">MRGGTTLPDDDPFRSSAPDQVQPTRTVTEIGPLPDRTGPVPLSFAQQRLWFLERLGGVSHAYHMPIALKLDGWLDHNALTQALNTIITRHEILRTRIITTGANAHQHIDPPHTGLHLQHHDLTEHPNPHTHLTQLQETETTTPFDLTTGPLIRGRLITLAPDQHVLLLTMHHIISDGWSIGILTRELSTLYTTHHHDLPNPLPPLPIQYADYATWQRQWLTGNTLTTQETYWRNTLTNAPTLLELPTDRPRPTEQDHHGAQLAVNFGADLTAGLRNLSARHGGTLYMTLLTGWAIVLSHLSGQHDLVIGTPTANRRRTELEDLIGFFVNTLALRINLDGNPTITELLDRVRDLSLTTLEHQDLPFEHVVELVNPTRSLAHTPLFQVMFAWQNTETADLTLPGIDVNPLPTPYPIAKFDLNLALAEHNNRITGSLEYATALFDQTTAHRYTRYLHHILTQMVEHPDRPIAELTLLDPAERHQLLAVNNDTTAYPADRTIHALFEERAAATPDAVALTFEGQSLSYDDLNNRANQLAHHLREHGIGPDSLVAVCMERSPEMIVGLLAILKAGGAYLPLDPAHPAERLTYLLRDSTPSIVLTHDATRTLLDGLTSAPVVDLDAHAADWAGLPRTDPAVDLTPGNLAYVIYTSGSTGQPKGVMVEHANVVRLFSATADWFGFGPADVWSLFHSFAFDFSVWEIWGALLHGGRLVIVPQLTSRSPADFYRLLCDEGVTVLNQTPSAFRSLIAAQADSSRAHHVRTVVFGGEALDPTMLKPWYADARNGRTELVNMYGITETTVHVTYRPMTPADTEHPGISPIGRPIRDLRLYVLDGRLEPVPPGVVGELYVGGAGVARGYLNRPELTAERFLTSPFVSGDRLYRTGDLVRHRPDGNLEYLGRNDFQVKVRGFRIELGEIEAQLAASPGVREAVVLARPDATGETRLVAYYTASVRKLAVDSLRNRLSAALPEHMVPAAYVRIAEWPLTANGKLDRQALPAPDGMAFATRHYADPVGPTEAALAAIWAEVLGIERVGRHDNFFALGGHSLLALRVLERMRRQGMHADVRVLFGAPVLTDLATAVASGPGRVAVTPNLIPVGCARITPDLLPLVDLSQQEIDAVVATVPGGAPNVQDIYPLAPMQEGILFHHLMAHDGDPYLVTSLIGFPDRDRLDRYRDALEAVVARHDILRTSVVWQGVNEPVQVVWRQAPLLVEEVTLDPAGGDPGRQLREHFDRQHTRLPLHQAPLLRLLIARDPRDGRWLALELMHHIIDDNTSLKQLNAEIQAHLAGQADLLPPALPFRDFVARIRRGTDRVEQETFFREMLRDVDTPTAPFGILDIHGAGHTMRDARVRLGADLSLRLRNRAQALQVSVTSLFHVAWGQVLARTSNRQDVVFGTVLFGRMQGDAGSDRILGPFINTLPLRITLGETGVADCVLRTHGALTGLIRHEHAPLALAQSCSGVVPPAPLFTTLLNYRHAEVLAESGNTTPTIGSDDLTYLAAEERGNYPLALDVDDLRDGFVVTVAATAGVAADSVCAMVERALETLADALEQAPDTAVGRLDVLPPVERHRLLTDGNDATVPYPPGRCVHHLIEAQAARDPHAVAVILGDQRLTYGELNTRANRLAHHLRKHGVGPDRLVAICVERSPETVVSLLAVLKAGGAYLPLDPAYPVERLAYMLRDGTPVAVLTHGPARDRLHAALAGIDVDVIDLDLDAADWADLPVTEPVVDGLAAHHLAYVIYTSGTSATANGVLVEHGQLLAVAAAWEHLFDLRPGLVHLQMASFSFDVFTADVVRALGFGGRLVLCPRPLLLDSPGLYALLRQHDVDFADFVPAVLNPLMSYLDSVGGNLAGMETVVCGSDVWTLENAVQLRALCGPQVRIVNAYGVTEAAVDSTCYLLPAVDVADLTCLPIGRPLPNVRIHLLDGTGEPVPAGVIGEIYIGGAGVARGYLNRPELTAYRFSTSPFVPGDRLYKTGDLGRRLPDGQIEFLGRDDFQVKIRGFRIELGEIEARLAACPGVREAVVVARADPSGHQRLIAYFLAVAGQPPNAKVLRDRLAAEMPEYMVPAAYVRLAAWPLTPNGKLDRAALPTPDGEAFGQRGYAEPLGLLETMIAAIWAEVLGIERVGRHDDFFALGGHSLLAMRLVSKIRQTLGREVSPAAIFAAPVLSAFVARLTPDGRDVLPPIRPVDRTGTLELSFAQQRLWFLERLGGVSHAYHMPIALKLDGWLDHNALTQALNTIITRHEILRTRIITTGANAHQHIDPPHTGLHLQHHDLTEHPNPHTHLTQLQETETTTPFDLTTGPLIRGRLITLAPDQHVLLLTMHHIISDGWSIGILTRELSTLYTAHHHDLPNPLPPLPIQYADYATWQRQWLTGNTLTTQETYWRNTLTNAPTLLELPTDRPRPTEQDHQGAQLAVNFGADLTAGLRKLSARHGGTLYMTLLTGWAIVLSHLSGQHDLVIGTPTANRRRTELEDLIGFFVNTLALRINLDGNPTSTELLDRVRDLSLTTLEHQDLPFEHVVELVNPTRSLAHTPLFQVMFAWQNTEDGVLALPGIEVSSLPAPYHSAKFDLVLSLAEHNNRITGSLEYATALFDQNTAHRYTRYLHHILTQMVEHPDRPIAELTLLDERERERLLRQSGTSPVAQGVRERFEERVAATPDAVAVVHEGQALSYRDLNTRANQLAHHLRDRGVGPDSLVAICLRRSPDLIVALVAILKAGGAYLPLDPTYPAERLAYLLRDSAPILLVTGGDAGTVAKLTGAPPAIDLATDGSLWAGRPTGDPDPVTGPDHLAYVIYTSGSTGRPKGVAQTWRCLDNLIDWQLRYATPGGPAPDRVLQFASISFDVSSQEVWSTLCQGGTLVLMGEERSRELGQLRQFIAEQGIRRAFLPTAVLHQLAGITGAVPPLAPGCEIITAGEALRVNDDVRALLTGLGSRYLYNQYGPTETHVVSQFALATTDAGNWPALPPIGRPIANARLYVLDSRLEPVPPGVLGELYIGGAGVARGYLNRPALTAARFLPDPYAGPGERMYRSGDLVRRLADGTIEFVGRADDQVKVRGFRVEPGEIESVLRDVPGVREAAVLLREDSPGDPHLVGYLTGDVTAEMARDHLRRRLPAHMLPTRWVVLDRLPLTANGKLDRRALRAPEQTDDATAYVAPRDDREARMAAIWAEVLRRDRVGVYDNFFTLGGHSLLATRLVHAINQRMSAQLSLRTLFQKPVLADLAAELAHHDSTTTDAFALLVPDHAGRHEPFPLTDIQEAYWVGRESTIELGGVGAHGYSELRVRDFDEERFTRALHRMIDRHDMLRTVFDDGSQRVLPAVPRYVMARQDLRGLDPDTVERRLAETRERMSHQLLDASRWPLFEFALTLLDGEARLHVSIDALIVDAASTQILEHELALFYADPDADLPPLTVTFRDYVLAERALRQTPRYDRALDYWRRRVGTLAPAPGLPLERQPESINRPRFTRYDEVLPAERWGRLKAAAGRHGVTPSVLLLTAFAQVLARWSRQPRFTLSLPLFNRLPLHPSINAVIGDFTSLVLLEVEVAAGADFVTRARTVQEQLWQDIDHAAVSGVRVNRELARARGTRHAAMPIVFNSTLSELAPETGDSGLASALGGEIVHGITQTPQVWIDHTVLEAAGRLYYNWDSIDELFPAGLVAEMFAAYRALLARLEDPDAWHTTVDGPVAPPAPAALPAGRPLMHELFDRQALATPAALAVLAPDRRLDYRTLRVEARQLAGRLQERGVLPGQLVGVCLERGWRQVVATLAILYAGGAYLPIDPDWPADRVARVLDRAEARLVLGDPDRAVVPGDVEHLVVDATAVGAGGPALRPVDLADTALAYVIYTSGSTGMPKGVMIDHRGAVNTLLDINERFGIGPADRVLAISSLSFDLSVFDIFGTLAAGAAVVTLDPELARDPAHWLDLARVHRVSVWNSVPALAGMLVDYADGGHPLPPSLRLTMLSGDWIPLTLPVRLRELLPGIRVDSLGGATEASIWSIHHPIDVVDPAWRSIPYGRALTHQRVYVLDDALRPRPTWATGHLYIGGVGLAQGYWRDETATTASFVSHPVTGERLYRTGDLGRLRPDGTIEFLGREDGQVKVHGYRVELGEIEAALEAHPGVRAGAVRLLGQAQGDKRLAAYVVPDVATLDATALVEHLEGRLPAYMVPASFTFLEALPLSANGKVDKGQLPEPKPSAVVAVEAPVLDDPAENRLVEIVTEILDLTVVAPDANLLLLGATSIDIVRIANALASELGFRPKLARLMRQPTLADLLGMFREHIAQRAVVAAAQRNVAAAARQTVAAAQETAGTTAQPAATVVEDPAARAEFKARGQGRRVFAAETPAVALAAPADAGFERRYTDYRSVREFGADPISAEALGLLLAALAEREVDGRAKFQYGSAGGTYPVQTYLYVKPGRITGVAGGTYYYDPAAHRLVTIGNDRELSPDAYDYFVNRPVFESAAFALFLVAQRTAIEPLYQDQSLAFCNIEAGAMAQLLTMAAPDRGLGLCGIGSLETAELDALFELDASHQLIYSLVGGSRPGRAGTEPTDTIAVEV</sequence>
<dbReference type="Pfam" id="PF00550">
    <property type="entry name" value="PP-binding"/>
    <property type="match status" value="4"/>
</dbReference>
<dbReference type="InterPro" id="IPR036736">
    <property type="entry name" value="ACP-like_sf"/>
</dbReference>
<dbReference type="PROSITE" id="PS00012">
    <property type="entry name" value="PHOSPHOPANTETHEINE"/>
    <property type="match status" value="3"/>
</dbReference>
<dbReference type="Pfam" id="PF00501">
    <property type="entry name" value="AMP-binding"/>
    <property type="match status" value="4"/>
</dbReference>
<evidence type="ECO:0000313" key="12">
    <source>
        <dbReference type="EMBL" id="MFD1319760.1"/>
    </source>
</evidence>
<dbReference type="CDD" id="cd02142">
    <property type="entry name" value="McbC_SagB-like_oxidoreductase"/>
    <property type="match status" value="1"/>
</dbReference>
<dbReference type="InterPro" id="IPR001242">
    <property type="entry name" value="Condensation_dom"/>
</dbReference>
<dbReference type="InterPro" id="IPR045851">
    <property type="entry name" value="AMP-bd_C_sf"/>
</dbReference>
<dbReference type="EMBL" id="JBHTMP010000001">
    <property type="protein sequence ID" value="MFD1319760.1"/>
    <property type="molecule type" value="Genomic_DNA"/>
</dbReference>
<dbReference type="InterPro" id="IPR057737">
    <property type="entry name" value="Condensation_MtbB-like"/>
</dbReference>
<reference evidence="13" key="1">
    <citation type="journal article" date="2019" name="Int. J. Syst. Evol. Microbiol.">
        <title>The Global Catalogue of Microorganisms (GCM) 10K type strain sequencing project: providing services to taxonomists for standard genome sequencing and annotation.</title>
        <authorList>
            <consortium name="The Broad Institute Genomics Platform"/>
            <consortium name="The Broad Institute Genome Sequencing Center for Infectious Disease"/>
            <person name="Wu L."/>
            <person name="Ma J."/>
        </authorList>
    </citation>
    <scope>NUCLEOTIDE SEQUENCE [LARGE SCALE GENOMIC DNA]</scope>
    <source>
        <strain evidence="13">JCM 31037</strain>
    </source>
</reference>
<evidence type="ECO:0000256" key="4">
    <source>
        <dbReference type="ARBA" id="ARBA00016743"/>
    </source>
</evidence>
<keyword evidence="13" id="KW-1185">Reference proteome</keyword>
<dbReference type="Pfam" id="PF00881">
    <property type="entry name" value="Nitroreductase"/>
    <property type="match status" value="1"/>
</dbReference>
<dbReference type="InterPro" id="IPR000415">
    <property type="entry name" value="Nitroreductase-like"/>
</dbReference>
<keyword evidence="6" id="KW-0597">Phosphoprotein</keyword>
<protein>
    <recommendedName>
        <fullName evidence="4">Phenyloxazoline synthase MbtB</fullName>
    </recommendedName>
    <alternativeName>
        <fullName evidence="8">Mycobactin synthetase protein B</fullName>
    </alternativeName>
</protein>
<dbReference type="PROSITE" id="PS50075">
    <property type="entry name" value="CARRIER"/>
    <property type="match status" value="4"/>
</dbReference>
<dbReference type="InterPro" id="IPR000873">
    <property type="entry name" value="AMP-dep_synth/lig_dom"/>
</dbReference>
<evidence type="ECO:0000313" key="13">
    <source>
        <dbReference type="Proteomes" id="UP001597260"/>
    </source>
</evidence>
<dbReference type="CDD" id="cd12114">
    <property type="entry name" value="A_NRPS_TlmIV_like"/>
    <property type="match status" value="1"/>
</dbReference>
<dbReference type="InterPro" id="IPR029479">
    <property type="entry name" value="Nitroreductase"/>
</dbReference>
<feature type="region of interest" description="Disordered" evidence="9">
    <location>
        <begin position="1"/>
        <end position="34"/>
    </location>
</feature>
<dbReference type="Gene3D" id="3.30.559.30">
    <property type="entry name" value="Nonribosomal peptide synthetase, condensation domain"/>
    <property type="match status" value="4"/>
</dbReference>
<dbReference type="SUPFAM" id="SSF55469">
    <property type="entry name" value="FMN-dependent nitroreductase-like"/>
    <property type="match status" value="1"/>
</dbReference>
<dbReference type="InterPro" id="IPR023213">
    <property type="entry name" value="CAT-like_dom_sf"/>
</dbReference>
<feature type="domain" description="Carrier" evidence="11">
    <location>
        <begin position="3158"/>
        <end position="3233"/>
    </location>
</feature>
<dbReference type="InterPro" id="IPR001736">
    <property type="entry name" value="PLipase_D/transphosphatidylase"/>
</dbReference>
<dbReference type="CDD" id="cd19544">
    <property type="entry name" value="E-C_NRPS"/>
    <property type="match status" value="1"/>
</dbReference>
<proteinExistence type="inferred from homology"/>
<feature type="domain" description="Carrier" evidence="11">
    <location>
        <begin position="2103"/>
        <end position="2178"/>
    </location>
</feature>
<evidence type="ECO:0000256" key="1">
    <source>
        <dbReference type="ARBA" id="ARBA00001957"/>
    </source>
</evidence>
<feature type="domain" description="PLD phosphodiesterase" evidence="10">
    <location>
        <begin position="4017"/>
        <end position="4054"/>
    </location>
</feature>
<dbReference type="Pfam" id="PF00668">
    <property type="entry name" value="Condensation"/>
    <property type="match status" value="4"/>
</dbReference>
<dbReference type="Pfam" id="PF13193">
    <property type="entry name" value="AMP-binding_C"/>
    <property type="match status" value="4"/>
</dbReference>
<keyword evidence="7" id="KW-0436">Ligase</keyword>
<dbReference type="InterPro" id="IPR010071">
    <property type="entry name" value="AA_adenyl_dom"/>
</dbReference>
<comment type="caution">
    <text evidence="12">The sequence shown here is derived from an EMBL/GenBank/DDBJ whole genome shotgun (WGS) entry which is preliminary data.</text>
</comment>
<name>A0ABW3Y8P2_9ACTN</name>
<organism evidence="12 13">
    <name type="scientific">Micromonospora sonneratiae</name>
    <dbReference type="NCBI Taxonomy" id="1184706"/>
    <lineage>
        <taxon>Bacteria</taxon>
        <taxon>Bacillati</taxon>
        <taxon>Actinomycetota</taxon>
        <taxon>Actinomycetes</taxon>
        <taxon>Micromonosporales</taxon>
        <taxon>Micromonosporaceae</taxon>
        <taxon>Micromonospora</taxon>
    </lineage>
</organism>
<comment type="pathway">
    <text evidence="2">Siderophore biosynthesis; mycobactin biosynthesis.</text>
</comment>
<comment type="cofactor">
    <cofactor evidence="1">
        <name>pantetheine 4'-phosphate</name>
        <dbReference type="ChEBI" id="CHEBI:47942"/>
    </cofactor>
</comment>
<feature type="domain" description="Carrier" evidence="11">
    <location>
        <begin position="1009"/>
        <end position="1083"/>
    </location>
</feature>
<dbReference type="SUPFAM" id="SSF47336">
    <property type="entry name" value="ACP-like"/>
    <property type="match status" value="4"/>
</dbReference>
<dbReference type="CDD" id="cd17651">
    <property type="entry name" value="A_NRPS_VisG_like"/>
    <property type="match status" value="1"/>
</dbReference>
<comment type="similarity">
    <text evidence="3">Belongs to the ATP-dependent AMP-binding enzyme family. MbtB subfamily.</text>
</comment>
<evidence type="ECO:0000256" key="9">
    <source>
        <dbReference type="SAM" id="MobiDB-lite"/>
    </source>
</evidence>
<dbReference type="Gene3D" id="3.40.50.980">
    <property type="match status" value="8"/>
</dbReference>
<evidence type="ECO:0000256" key="3">
    <source>
        <dbReference type="ARBA" id="ARBA00007380"/>
    </source>
</evidence>
<dbReference type="CDD" id="cd19531">
    <property type="entry name" value="LCL_NRPS-like"/>
    <property type="match status" value="2"/>
</dbReference>
<dbReference type="CDD" id="cd17643">
    <property type="entry name" value="A_NRPS_Cytc1-like"/>
    <property type="match status" value="1"/>
</dbReference>
<evidence type="ECO:0000259" key="11">
    <source>
        <dbReference type="PROSITE" id="PS50075"/>
    </source>
</evidence>
<evidence type="ECO:0000256" key="5">
    <source>
        <dbReference type="ARBA" id="ARBA00022450"/>
    </source>
</evidence>
<dbReference type="Proteomes" id="UP001597260">
    <property type="component" value="Unassembled WGS sequence"/>
</dbReference>
<dbReference type="InterPro" id="IPR009081">
    <property type="entry name" value="PP-bd_ACP"/>
</dbReference>
<evidence type="ECO:0000256" key="8">
    <source>
        <dbReference type="ARBA" id="ARBA00033440"/>
    </source>
</evidence>
<evidence type="ECO:0000256" key="7">
    <source>
        <dbReference type="ARBA" id="ARBA00022598"/>
    </source>
</evidence>
<dbReference type="PANTHER" id="PTHR45527:SF14">
    <property type="entry name" value="PLIPASTATIN SYNTHASE SUBUNIT B"/>
    <property type="match status" value="1"/>
</dbReference>
<dbReference type="Gene3D" id="2.30.38.10">
    <property type="entry name" value="Luciferase, Domain 3"/>
    <property type="match status" value="4"/>
</dbReference>
<dbReference type="CDD" id="cd05930">
    <property type="entry name" value="A_NRPS"/>
    <property type="match status" value="1"/>
</dbReference>
<dbReference type="SMART" id="SM00823">
    <property type="entry name" value="PKS_PP"/>
    <property type="match status" value="3"/>
</dbReference>
<feature type="domain" description="Carrier" evidence="11">
    <location>
        <begin position="4206"/>
        <end position="4281"/>
    </location>
</feature>
<evidence type="ECO:0000256" key="6">
    <source>
        <dbReference type="ARBA" id="ARBA00022553"/>
    </source>
</evidence>
<dbReference type="PANTHER" id="PTHR45527">
    <property type="entry name" value="NONRIBOSOMAL PEPTIDE SYNTHETASE"/>
    <property type="match status" value="1"/>
</dbReference>
<dbReference type="InterPro" id="IPR020845">
    <property type="entry name" value="AMP-binding_CS"/>
</dbReference>
<dbReference type="Gene3D" id="3.40.109.10">
    <property type="entry name" value="NADH Oxidase"/>
    <property type="match status" value="1"/>
</dbReference>
<dbReference type="NCBIfam" id="NF003417">
    <property type="entry name" value="PRK04813.1"/>
    <property type="match status" value="4"/>
</dbReference>
<dbReference type="RefSeq" id="WP_377566028.1">
    <property type="nucleotide sequence ID" value="NZ_JBHTMP010000001.1"/>
</dbReference>
<dbReference type="Gene3D" id="1.10.1200.10">
    <property type="entry name" value="ACP-like"/>
    <property type="match status" value="4"/>
</dbReference>
<dbReference type="InterPro" id="IPR006162">
    <property type="entry name" value="Ppantetheine_attach_site"/>
</dbReference>
<dbReference type="SUPFAM" id="SSF52777">
    <property type="entry name" value="CoA-dependent acyltransferases"/>
    <property type="match status" value="8"/>
</dbReference>
<dbReference type="PROSITE" id="PS50035">
    <property type="entry name" value="PLD"/>
    <property type="match status" value="1"/>
</dbReference>
<dbReference type="Gene3D" id="3.30.300.30">
    <property type="match status" value="4"/>
</dbReference>
<keyword evidence="5" id="KW-0596">Phosphopantetheine</keyword>
<evidence type="ECO:0000256" key="2">
    <source>
        <dbReference type="ARBA" id="ARBA00005102"/>
    </source>
</evidence>